<name>A0A0W0SDY2_9GAMM</name>
<feature type="region of interest" description="Disordered" evidence="1">
    <location>
        <begin position="71"/>
        <end position="95"/>
    </location>
</feature>
<dbReference type="Pfam" id="PF11666">
    <property type="entry name" value="DUF2933"/>
    <property type="match status" value="1"/>
</dbReference>
<evidence type="ECO:0008006" key="5">
    <source>
        <dbReference type="Google" id="ProtNLM"/>
    </source>
</evidence>
<dbReference type="RefSeq" id="WP_370529181.1">
    <property type="nucleotide sequence ID" value="NZ_CAAAHU010000002.1"/>
</dbReference>
<dbReference type="InterPro" id="IPR021682">
    <property type="entry name" value="DUF2933"/>
</dbReference>
<feature type="compositionally biased region" description="Basic and acidic residues" evidence="1">
    <location>
        <begin position="82"/>
        <end position="95"/>
    </location>
</feature>
<reference evidence="3 4" key="1">
    <citation type="submission" date="2015-11" db="EMBL/GenBank/DDBJ databases">
        <title>Genomic analysis of 38 Legionella species identifies large and diverse effector repertoires.</title>
        <authorList>
            <person name="Burstein D."/>
            <person name="Amaro F."/>
            <person name="Zusman T."/>
            <person name="Lifshitz Z."/>
            <person name="Cohen O."/>
            <person name="Gilbert J.A."/>
            <person name="Pupko T."/>
            <person name="Shuman H.A."/>
            <person name="Segal G."/>
        </authorList>
    </citation>
    <scope>NUCLEOTIDE SEQUENCE [LARGE SCALE GENOMIC DNA]</scope>
    <source>
        <strain evidence="3 4">ATCC 43878</strain>
    </source>
</reference>
<proteinExistence type="predicted"/>
<feature type="transmembrane region" description="Helical" evidence="2">
    <location>
        <begin position="20"/>
        <end position="37"/>
    </location>
</feature>
<evidence type="ECO:0000313" key="3">
    <source>
        <dbReference type="EMBL" id="KTC81284.1"/>
    </source>
</evidence>
<evidence type="ECO:0000313" key="4">
    <source>
        <dbReference type="Proteomes" id="UP000054742"/>
    </source>
</evidence>
<keyword evidence="2" id="KW-1133">Transmembrane helix</keyword>
<dbReference type="Proteomes" id="UP000054742">
    <property type="component" value="Unassembled WGS sequence"/>
</dbReference>
<dbReference type="EMBL" id="LNXV01000029">
    <property type="protein sequence ID" value="KTC81284.1"/>
    <property type="molecule type" value="Genomic_DNA"/>
</dbReference>
<evidence type="ECO:0000256" key="2">
    <source>
        <dbReference type="SAM" id="Phobius"/>
    </source>
</evidence>
<gene>
    <name evidence="3" type="ORF">Lbru_1804</name>
</gene>
<keyword evidence="2" id="KW-0472">Membrane</keyword>
<keyword evidence="4" id="KW-1185">Reference proteome</keyword>
<accession>A0A0W0SDY2</accession>
<evidence type="ECO:0000256" key="1">
    <source>
        <dbReference type="SAM" id="MobiDB-lite"/>
    </source>
</evidence>
<protein>
    <recommendedName>
        <fullName evidence="5">DUF2933 domain-containing protein</fullName>
    </recommendedName>
</protein>
<keyword evidence="2" id="KW-0812">Transmembrane</keyword>
<dbReference type="AlphaFoldDB" id="A0A0W0SDY2"/>
<feature type="transmembrane region" description="Helical" evidence="2">
    <location>
        <begin position="43"/>
        <end position="67"/>
    </location>
</feature>
<comment type="caution">
    <text evidence="3">The sequence shown here is derived from an EMBL/GenBank/DDBJ whole genome shotgun (WGS) entry which is preliminary data.</text>
</comment>
<organism evidence="3 4">
    <name type="scientific">Legionella brunensis</name>
    <dbReference type="NCBI Taxonomy" id="29422"/>
    <lineage>
        <taxon>Bacteria</taxon>
        <taxon>Pseudomonadati</taxon>
        <taxon>Pseudomonadota</taxon>
        <taxon>Gammaproteobacteria</taxon>
        <taxon>Legionellales</taxon>
        <taxon>Legionellaceae</taxon>
        <taxon>Legionella</taxon>
    </lineage>
</organism>
<sequence>MMNTEHDQHQQTKKSGFPSARGFILILIFVIIGYYLFTEHKAHVIGFLAAFPWWILLFLLCPLMHLFHGGHGGHSNHKTQHDKKDNNLDSNEKDR</sequence>
<dbReference type="PATRIC" id="fig|29422.6.peg.1918"/>
<dbReference type="STRING" id="29422.Lbru_1804"/>